<dbReference type="AlphaFoldDB" id="A0AAD8XZF4"/>
<evidence type="ECO:0000313" key="8">
    <source>
        <dbReference type="Proteomes" id="UP001224775"/>
    </source>
</evidence>
<comment type="caution">
    <text evidence="7">The sequence shown here is derived from an EMBL/GenBank/DDBJ whole genome shotgun (WGS) entry which is preliminary data.</text>
</comment>
<feature type="transmembrane region" description="Helical" evidence="5">
    <location>
        <begin position="407"/>
        <end position="425"/>
    </location>
</feature>
<dbReference type="PANTHER" id="PTHR43243:SF82">
    <property type="entry name" value="CATIONIC AMINO ACID TRANSPORTER C-TERMINAL DOMAIN-CONTAINING PROTEIN"/>
    <property type="match status" value="1"/>
</dbReference>
<evidence type="ECO:0000256" key="4">
    <source>
        <dbReference type="ARBA" id="ARBA00023136"/>
    </source>
</evidence>
<dbReference type="PIRSF" id="PIRSF006060">
    <property type="entry name" value="AA_transporter"/>
    <property type="match status" value="1"/>
</dbReference>
<feature type="transmembrane region" description="Helical" evidence="5">
    <location>
        <begin position="60"/>
        <end position="82"/>
    </location>
</feature>
<feature type="transmembrane region" description="Helical" evidence="5">
    <location>
        <begin position="437"/>
        <end position="456"/>
    </location>
</feature>
<feature type="transmembrane region" description="Helical" evidence="5">
    <location>
        <begin position="215"/>
        <end position="234"/>
    </location>
</feature>
<dbReference type="Pfam" id="PF13520">
    <property type="entry name" value="AA_permease_2"/>
    <property type="match status" value="1"/>
</dbReference>
<dbReference type="Gene3D" id="1.20.1740.10">
    <property type="entry name" value="Amino acid/polyamine transporter I"/>
    <property type="match status" value="1"/>
</dbReference>
<keyword evidence="3 5" id="KW-1133">Transmembrane helix</keyword>
<evidence type="ECO:0000256" key="1">
    <source>
        <dbReference type="ARBA" id="ARBA00004141"/>
    </source>
</evidence>
<dbReference type="GO" id="GO:0016020">
    <property type="term" value="C:membrane"/>
    <property type="evidence" value="ECO:0007669"/>
    <property type="project" value="UniProtKB-SubCell"/>
</dbReference>
<accession>A0AAD8XZF4</accession>
<keyword evidence="4 5" id="KW-0472">Membrane</keyword>
<feature type="transmembrane region" description="Helical" evidence="5">
    <location>
        <begin position="468"/>
        <end position="491"/>
    </location>
</feature>
<protein>
    <submittedName>
        <fullName evidence="7">Cationic amino acid transport permease</fullName>
    </submittedName>
</protein>
<evidence type="ECO:0000256" key="5">
    <source>
        <dbReference type="SAM" id="Phobius"/>
    </source>
</evidence>
<feature type="transmembrane region" description="Helical" evidence="5">
    <location>
        <begin position="143"/>
        <end position="170"/>
    </location>
</feature>
<gene>
    <name evidence="7" type="ORF">QTG54_012569</name>
</gene>
<feature type="domain" description="Cationic amino acid transporter C-terminal" evidence="6">
    <location>
        <begin position="472"/>
        <end position="517"/>
    </location>
</feature>
<feature type="transmembrane region" description="Helical" evidence="5">
    <location>
        <begin position="182"/>
        <end position="203"/>
    </location>
</feature>
<sequence>MGVSEQSPLIGGSNGHRDDHEELHRHLSLFDLVCIGVGATVGSGVFVLIGLIAHTSAGPAVFLSWGIAGIAALASGLCYAELGGRFPEAGSSYLYAKETMGELASVIAAACLTLEYTGSASAVARSWGDKVVEYIRSRNSESFLISILDPGLGINPCAFVVSLGSVLLLLEGVKESKSVTNFFSSLNVSLVMFMAVMSIILAKKENLTPLIPPEFGAAGILRGATSSFFGYIGFDEICCVSGEAKNPSKNVPRAIILTLIIVTSLYISASLGLAGMVPYEEISETSGFPNGFRYVGHGWAADITAVGELAVLPLVVLVTIMAQPRLCYAMSVDGLLPQIFTEMDSSGNLREGTRIAGIVMVTIATLVPFSYLDDLISSGILLAFTMTDVSVILVRQASPTDVSCYPLKNKVVAFNILSFVTGFLLRSFYSHDATARWVQILTIFSCVGTLFIGYKIQTHCNWSRNQQSIGLFLTPFVPVLPLIGCFVNLYLIAQLELSGLLAIIGYVGLFVGFYFYHVQRRANNRSETERMLSMH</sequence>
<organism evidence="7 8">
    <name type="scientific">Skeletonema marinoi</name>
    <dbReference type="NCBI Taxonomy" id="267567"/>
    <lineage>
        <taxon>Eukaryota</taxon>
        <taxon>Sar</taxon>
        <taxon>Stramenopiles</taxon>
        <taxon>Ochrophyta</taxon>
        <taxon>Bacillariophyta</taxon>
        <taxon>Coscinodiscophyceae</taxon>
        <taxon>Thalassiosirophycidae</taxon>
        <taxon>Thalassiosirales</taxon>
        <taxon>Skeletonemataceae</taxon>
        <taxon>Skeletonema</taxon>
        <taxon>Skeletonema marinoi-dohrnii complex</taxon>
    </lineage>
</organism>
<dbReference type="InterPro" id="IPR029485">
    <property type="entry name" value="CAT_C"/>
</dbReference>
<feature type="transmembrane region" description="Helical" evidence="5">
    <location>
        <begin position="375"/>
        <end position="395"/>
    </location>
</feature>
<dbReference type="EMBL" id="JATAAI010000028">
    <property type="protein sequence ID" value="KAK1736547.1"/>
    <property type="molecule type" value="Genomic_DNA"/>
</dbReference>
<feature type="transmembrane region" description="Helical" evidence="5">
    <location>
        <begin position="299"/>
        <end position="322"/>
    </location>
</feature>
<dbReference type="InterPro" id="IPR002293">
    <property type="entry name" value="AA/rel_permease1"/>
</dbReference>
<dbReference type="Proteomes" id="UP001224775">
    <property type="component" value="Unassembled WGS sequence"/>
</dbReference>
<evidence type="ECO:0000313" key="7">
    <source>
        <dbReference type="EMBL" id="KAK1736547.1"/>
    </source>
</evidence>
<keyword evidence="8" id="KW-1185">Reference proteome</keyword>
<feature type="transmembrane region" description="Helical" evidence="5">
    <location>
        <begin position="497"/>
        <end position="516"/>
    </location>
</feature>
<keyword evidence="2 5" id="KW-0812">Transmembrane</keyword>
<feature type="transmembrane region" description="Helical" evidence="5">
    <location>
        <begin position="29"/>
        <end position="54"/>
    </location>
</feature>
<evidence type="ECO:0000256" key="3">
    <source>
        <dbReference type="ARBA" id="ARBA00022989"/>
    </source>
</evidence>
<dbReference type="PANTHER" id="PTHR43243">
    <property type="entry name" value="INNER MEMBRANE TRANSPORTER YGJI-RELATED"/>
    <property type="match status" value="1"/>
</dbReference>
<reference evidence="7" key="1">
    <citation type="submission" date="2023-06" db="EMBL/GenBank/DDBJ databases">
        <title>Survivors Of The Sea: Transcriptome response of Skeletonema marinoi to long-term dormancy.</title>
        <authorList>
            <person name="Pinder M.I.M."/>
            <person name="Kourtchenko O."/>
            <person name="Robertson E.K."/>
            <person name="Larsson T."/>
            <person name="Maumus F."/>
            <person name="Osuna-Cruz C.M."/>
            <person name="Vancaester E."/>
            <person name="Stenow R."/>
            <person name="Vandepoele K."/>
            <person name="Ploug H."/>
            <person name="Bruchert V."/>
            <person name="Godhe A."/>
            <person name="Topel M."/>
        </authorList>
    </citation>
    <scope>NUCLEOTIDE SEQUENCE</scope>
    <source>
        <strain evidence="7">R05AC</strain>
    </source>
</reference>
<feature type="transmembrane region" description="Helical" evidence="5">
    <location>
        <begin position="352"/>
        <end position="369"/>
    </location>
</feature>
<proteinExistence type="predicted"/>
<feature type="transmembrane region" description="Helical" evidence="5">
    <location>
        <begin position="255"/>
        <end position="279"/>
    </location>
</feature>
<dbReference type="GO" id="GO:0015171">
    <property type="term" value="F:amino acid transmembrane transporter activity"/>
    <property type="evidence" value="ECO:0007669"/>
    <property type="project" value="TreeGrafter"/>
</dbReference>
<name>A0AAD8XZF4_9STRA</name>
<evidence type="ECO:0000256" key="2">
    <source>
        <dbReference type="ARBA" id="ARBA00022692"/>
    </source>
</evidence>
<dbReference type="Pfam" id="PF13906">
    <property type="entry name" value="AA_permease_C"/>
    <property type="match status" value="1"/>
</dbReference>
<evidence type="ECO:0000259" key="6">
    <source>
        <dbReference type="Pfam" id="PF13906"/>
    </source>
</evidence>
<comment type="subcellular location">
    <subcellularLocation>
        <location evidence="1">Membrane</location>
        <topology evidence="1">Multi-pass membrane protein</topology>
    </subcellularLocation>
</comment>